<dbReference type="Pfam" id="PF05577">
    <property type="entry name" value="Peptidase_S28"/>
    <property type="match status" value="2"/>
</dbReference>
<dbReference type="PANTHER" id="PTHR11010">
    <property type="entry name" value="PROTEASE S28 PRO-X CARBOXYPEPTIDASE-RELATED"/>
    <property type="match status" value="1"/>
</dbReference>
<comment type="similarity">
    <text evidence="1">Belongs to the peptidase S28 family.</text>
</comment>
<dbReference type="OrthoDB" id="2130629at2759"/>
<evidence type="ECO:0000256" key="4">
    <source>
        <dbReference type="ARBA" id="ARBA00022801"/>
    </source>
</evidence>
<dbReference type="InterPro" id="IPR029058">
    <property type="entry name" value="AB_hydrolase_fold"/>
</dbReference>
<keyword evidence="8" id="KW-1185">Reference proteome</keyword>
<accession>A0A8S9ZFX9</accession>
<evidence type="ECO:0000313" key="8">
    <source>
        <dbReference type="Proteomes" id="UP000605970"/>
    </source>
</evidence>
<keyword evidence="6" id="KW-0812">Transmembrane</keyword>
<organism evidence="7 8">
    <name type="scientific">Meloidogyne graminicola</name>
    <dbReference type="NCBI Taxonomy" id="189291"/>
    <lineage>
        <taxon>Eukaryota</taxon>
        <taxon>Metazoa</taxon>
        <taxon>Ecdysozoa</taxon>
        <taxon>Nematoda</taxon>
        <taxon>Chromadorea</taxon>
        <taxon>Rhabditida</taxon>
        <taxon>Tylenchina</taxon>
        <taxon>Tylenchomorpha</taxon>
        <taxon>Tylenchoidea</taxon>
        <taxon>Meloidogynidae</taxon>
        <taxon>Meloidogyninae</taxon>
        <taxon>Meloidogyne</taxon>
    </lineage>
</organism>
<dbReference type="GO" id="GO:0006508">
    <property type="term" value="P:proteolysis"/>
    <property type="evidence" value="ECO:0007669"/>
    <property type="project" value="UniProtKB-KW"/>
</dbReference>
<evidence type="ECO:0000256" key="3">
    <source>
        <dbReference type="ARBA" id="ARBA00022729"/>
    </source>
</evidence>
<keyword evidence="4" id="KW-0378">Hydrolase</keyword>
<keyword evidence="2" id="KW-0645">Protease</keyword>
<sequence length="367" mass="42162">MYIYTYMQNSKKGINIFKNIINVYYHNIIYLIYVVYLKRNSFNENKINQPKYKWTEEWLDNVPIDHFSFKDIRTFKLRYLINTDYFKEKNAPIFFYTGNEGNIEGFAENTGFMFDIAPKFGAALIFAEHQKRLSNSNKSPVISFGGSYGGMLTAWMRIKYPHLIDGGIASSAPVHYFSNSTPQYSYYDITTRTFINSGCSLNLLLNSFNSIRKMANTENGRKFLNKNYHLSPSSKINNSSDGELLINYFLSIMDILATVDYPYPNNFLAPLPGWPVKVACKPFLSAKTSEELAIALFDGLNMFYNFNNSNNLCLWGDDCVYPPSPLGDNGDGWDWQACTEMVMLMCARGPPFDPYNKKVVQPVIKKD</sequence>
<dbReference type="PANTHER" id="PTHR11010:SF38">
    <property type="entry name" value="LYSOSOMAL PRO-X CARBOXYPEPTIDASE"/>
    <property type="match status" value="1"/>
</dbReference>
<dbReference type="AlphaFoldDB" id="A0A8S9ZFX9"/>
<keyword evidence="5" id="KW-0325">Glycoprotein</keyword>
<dbReference type="Gene3D" id="1.20.120.980">
    <property type="entry name" value="Serine carboxypeptidase S28, SKS domain"/>
    <property type="match status" value="1"/>
</dbReference>
<evidence type="ECO:0000256" key="2">
    <source>
        <dbReference type="ARBA" id="ARBA00022670"/>
    </source>
</evidence>
<dbReference type="SUPFAM" id="SSF53474">
    <property type="entry name" value="alpha/beta-Hydrolases"/>
    <property type="match status" value="2"/>
</dbReference>
<reference evidence="7" key="1">
    <citation type="journal article" date="2020" name="Ecol. Evol.">
        <title>Genome structure and content of the rice root-knot nematode (Meloidogyne graminicola).</title>
        <authorList>
            <person name="Phan N.T."/>
            <person name="Danchin E.G.J."/>
            <person name="Klopp C."/>
            <person name="Perfus-Barbeoch L."/>
            <person name="Kozlowski D.K."/>
            <person name="Koutsovoulos G.D."/>
            <person name="Lopez-Roques C."/>
            <person name="Bouchez O."/>
            <person name="Zahm M."/>
            <person name="Besnard G."/>
            <person name="Bellafiore S."/>
        </authorList>
    </citation>
    <scope>NUCLEOTIDE SEQUENCE</scope>
    <source>
        <strain evidence="7">VN-18</strain>
    </source>
</reference>
<comment type="caution">
    <text evidence="7">The sequence shown here is derived from an EMBL/GenBank/DDBJ whole genome shotgun (WGS) entry which is preliminary data.</text>
</comment>
<dbReference type="Proteomes" id="UP000605970">
    <property type="component" value="Unassembled WGS sequence"/>
</dbReference>
<proteinExistence type="inferred from homology"/>
<name>A0A8S9ZFX9_9BILA</name>
<dbReference type="GO" id="GO:0008239">
    <property type="term" value="F:dipeptidyl-peptidase activity"/>
    <property type="evidence" value="ECO:0007669"/>
    <property type="project" value="TreeGrafter"/>
</dbReference>
<evidence type="ECO:0000256" key="1">
    <source>
        <dbReference type="ARBA" id="ARBA00011079"/>
    </source>
</evidence>
<protein>
    <submittedName>
        <fullName evidence="7">Uncharacterized protein</fullName>
    </submittedName>
</protein>
<keyword evidence="3" id="KW-0732">Signal</keyword>
<evidence type="ECO:0000256" key="5">
    <source>
        <dbReference type="ARBA" id="ARBA00023180"/>
    </source>
</evidence>
<keyword evidence="6" id="KW-1133">Transmembrane helix</keyword>
<keyword evidence="6" id="KW-0472">Membrane</keyword>
<gene>
    <name evidence="7" type="ORF">Mgra_00008438</name>
</gene>
<dbReference type="InterPro" id="IPR042269">
    <property type="entry name" value="Ser_carbopepase_S28_SKS"/>
</dbReference>
<feature type="transmembrane region" description="Helical" evidence="6">
    <location>
        <begin position="20"/>
        <end position="37"/>
    </location>
</feature>
<evidence type="ECO:0000256" key="6">
    <source>
        <dbReference type="SAM" id="Phobius"/>
    </source>
</evidence>
<dbReference type="EMBL" id="JABEBT010000110">
    <property type="protein sequence ID" value="KAF7632185.1"/>
    <property type="molecule type" value="Genomic_DNA"/>
</dbReference>
<evidence type="ECO:0000313" key="7">
    <source>
        <dbReference type="EMBL" id="KAF7632185.1"/>
    </source>
</evidence>
<dbReference type="GO" id="GO:0070008">
    <property type="term" value="F:serine-type exopeptidase activity"/>
    <property type="evidence" value="ECO:0007669"/>
    <property type="project" value="InterPro"/>
</dbReference>
<dbReference type="InterPro" id="IPR008758">
    <property type="entry name" value="Peptidase_S28"/>
</dbReference>
<dbReference type="Gene3D" id="3.40.50.1820">
    <property type="entry name" value="alpha/beta hydrolase"/>
    <property type="match status" value="1"/>
</dbReference>